<dbReference type="Gene3D" id="2.40.50.140">
    <property type="entry name" value="Nucleic acid-binding proteins"/>
    <property type="match status" value="1"/>
</dbReference>
<evidence type="ECO:0000256" key="2">
    <source>
        <dbReference type="PIRNR" id="PIRNR002070"/>
    </source>
</evidence>
<sequence length="159" mass="18155">MSEKIIVPSLNKIIIAGRLVRDAEKRFTNDNTGIISFRLVSSRKYKDKSGEWKEVALFINVLYFEKYSVGLENRLKQGVPVIIDGSLELNTYEDKKTHEKISRHQIRASKIFVISREVDDTADKISKYSDASHVIDEVDKDFENIEENENTGGSDGIPF</sequence>
<dbReference type="GO" id="GO:0006260">
    <property type="term" value="P:DNA replication"/>
    <property type="evidence" value="ECO:0007669"/>
    <property type="project" value="InterPro"/>
</dbReference>
<reference evidence="4 5" key="1">
    <citation type="journal article" date="2018" name="Nat. Biotechnol.">
        <title>A standardized bacterial taxonomy based on genome phylogeny substantially revises the tree of life.</title>
        <authorList>
            <person name="Parks D.H."/>
            <person name="Chuvochina M."/>
            <person name="Waite D.W."/>
            <person name="Rinke C."/>
            <person name="Skarshewski A."/>
            <person name="Chaumeil P.A."/>
            <person name="Hugenholtz P."/>
        </authorList>
    </citation>
    <scope>NUCLEOTIDE SEQUENCE [LARGE SCALE GENOMIC DNA]</scope>
    <source>
        <strain evidence="4">UBA9956</strain>
    </source>
</reference>
<accession>A0A350H9N3</accession>
<dbReference type="PROSITE" id="PS50935">
    <property type="entry name" value="SSB"/>
    <property type="match status" value="1"/>
</dbReference>
<dbReference type="GO" id="GO:0003697">
    <property type="term" value="F:single-stranded DNA binding"/>
    <property type="evidence" value="ECO:0007669"/>
    <property type="project" value="InterPro"/>
</dbReference>
<comment type="caution">
    <text evidence="4">The sequence shown here is derived from an EMBL/GenBank/DDBJ whole genome shotgun (WGS) entry which is preliminary data.</text>
</comment>
<dbReference type="AlphaFoldDB" id="A0A350H9N3"/>
<organism evidence="4 5">
    <name type="scientific">candidate division WOR-3 bacterium</name>
    <dbReference type="NCBI Taxonomy" id="2052148"/>
    <lineage>
        <taxon>Bacteria</taxon>
        <taxon>Bacteria division WOR-3</taxon>
    </lineage>
</organism>
<evidence type="ECO:0000313" key="5">
    <source>
        <dbReference type="Proteomes" id="UP000264062"/>
    </source>
</evidence>
<protein>
    <recommendedName>
        <fullName evidence="2 3">Single-stranded DNA-binding protein</fullName>
    </recommendedName>
</protein>
<name>A0A350H9N3_UNCW3</name>
<gene>
    <name evidence="4" type="ORF">DCW38_03610</name>
</gene>
<dbReference type="Pfam" id="PF00436">
    <property type="entry name" value="SSB"/>
    <property type="match status" value="1"/>
</dbReference>
<dbReference type="InterPro" id="IPR000424">
    <property type="entry name" value="Primosome_PriB/ssb"/>
</dbReference>
<dbReference type="CDD" id="cd04496">
    <property type="entry name" value="SSB_OBF"/>
    <property type="match status" value="1"/>
</dbReference>
<dbReference type="Proteomes" id="UP000264062">
    <property type="component" value="Unassembled WGS sequence"/>
</dbReference>
<evidence type="ECO:0000313" key="4">
    <source>
        <dbReference type="EMBL" id="HAV92249.1"/>
    </source>
</evidence>
<dbReference type="NCBIfam" id="TIGR00621">
    <property type="entry name" value="ssb"/>
    <property type="match status" value="1"/>
</dbReference>
<dbReference type="InterPro" id="IPR011344">
    <property type="entry name" value="ssDNA-bd"/>
</dbReference>
<keyword evidence="1 2" id="KW-0238">DNA-binding</keyword>
<dbReference type="InterPro" id="IPR012340">
    <property type="entry name" value="NA-bd_OB-fold"/>
</dbReference>
<dbReference type="EMBL" id="DMZY01000109">
    <property type="protein sequence ID" value="HAV92249.1"/>
    <property type="molecule type" value="Genomic_DNA"/>
</dbReference>
<dbReference type="PIRSF" id="PIRSF002070">
    <property type="entry name" value="SSB"/>
    <property type="match status" value="1"/>
</dbReference>
<evidence type="ECO:0000256" key="1">
    <source>
        <dbReference type="ARBA" id="ARBA00023125"/>
    </source>
</evidence>
<proteinExistence type="predicted"/>
<dbReference type="SUPFAM" id="SSF50249">
    <property type="entry name" value="Nucleic acid-binding proteins"/>
    <property type="match status" value="1"/>
</dbReference>
<evidence type="ECO:0000256" key="3">
    <source>
        <dbReference type="RuleBase" id="RU000524"/>
    </source>
</evidence>